<comment type="similarity">
    <text evidence="1">Belongs to the peptidase M20A family.</text>
</comment>
<keyword evidence="3" id="KW-1185">Reference proteome</keyword>
<evidence type="ECO:0008006" key="4">
    <source>
        <dbReference type="Google" id="ProtNLM"/>
    </source>
</evidence>
<name>A0A2K1QGX8_9PEZI</name>
<dbReference type="GO" id="GO:0016787">
    <property type="term" value="F:hydrolase activity"/>
    <property type="evidence" value="ECO:0007669"/>
    <property type="project" value="InterPro"/>
</dbReference>
<dbReference type="InterPro" id="IPR002933">
    <property type="entry name" value="Peptidase_M20"/>
</dbReference>
<dbReference type="OrthoDB" id="3919511at2759"/>
<evidence type="ECO:0000256" key="1">
    <source>
        <dbReference type="ARBA" id="ARBA00006247"/>
    </source>
</evidence>
<dbReference type="InParanoid" id="A0A2K1QGX8"/>
<reference evidence="2 3" key="1">
    <citation type="submission" date="2017-06" db="EMBL/GenBank/DDBJ databases">
        <title>Draft genome sequence of a variant of Elsinoe murrayae.</title>
        <authorList>
            <person name="Cheng Q."/>
        </authorList>
    </citation>
    <scope>NUCLEOTIDE SEQUENCE [LARGE SCALE GENOMIC DNA]</scope>
    <source>
        <strain evidence="2 3">CQ-2017a</strain>
    </source>
</reference>
<dbReference type="Pfam" id="PF01546">
    <property type="entry name" value="Peptidase_M20"/>
    <property type="match status" value="1"/>
</dbReference>
<sequence length="169" mass="18557">MSCGGGRAELAARFRPKLDRFADTYKDNHQHPELSRQEMQTAERIISHLRSEEYEVHERVGGHGVVGVFRNEKGKTVLLRADMDALPIEEETQLPYASKVRMHDVLEDGAIGDSPVMHACGHDMHVATLMAAASALRASRAHWNGTLLCLFQPAKEGGGGAQAMVDDVL</sequence>
<dbReference type="Proteomes" id="UP000243797">
    <property type="component" value="Unassembled WGS sequence"/>
</dbReference>
<accession>A0A2K1QGX8</accession>
<dbReference type="SUPFAM" id="SSF53187">
    <property type="entry name" value="Zn-dependent exopeptidases"/>
    <property type="match status" value="1"/>
</dbReference>
<comment type="caution">
    <text evidence="2">The sequence shown here is derived from an EMBL/GenBank/DDBJ whole genome shotgun (WGS) entry which is preliminary data.</text>
</comment>
<organism evidence="2 3">
    <name type="scientific">Sphaceloma murrayae</name>
    <dbReference type="NCBI Taxonomy" id="2082308"/>
    <lineage>
        <taxon>Eukaryota</taxon>
        <taxon>Fungi</taxon>
        <taxon>Dikarya</taxon>
        <taxon>Ascomycota</taxon>
        <taxon>Pezizomycotina</taxon>
        <taxon>Dothideomycetes</taxon>
        <taxon>Dothideomycetidae</taxon>
        <taxon>Myriangiales</taxon>
        <taxon>Elsinoaceae</taxon>
        <taxon>Sphaceloma</taxon>
    </lineage>
</organism>
<evidence type="ECO:0000313" key="2">
    <source>
        <dbReference type="EMBL" id="PNS14152.1"/>
    </source>
</evidence>
<proteinExistence type="inferred from homology"/>
<dbReference type="AlphaFoldDB" id="A0A2K1QGX8"/>
<dbReference type="PANTHER" id="PTHR11014">
    <property type="entry name" value="PEPTIDASE M20 FAMILY MEMBER"/>
    <property type="match status" value="1"/>
</dbReference>
<dbReference type="InterPro" id="IPR017439">
    <property type="entry name" value="Amidohydrolase"/>
</dbReference>
<dbReference type="Gene3D" id="3.40.630.10">
    <property type="entry name" value="Zn peptidases"/>
    <property type="match status" value="1"/>
</dbReference>
<gene>
    <name evidence="2" type="ORF">CAC42_6665</name>
</gene>
<protein>
    <recommendedName>
        <fullName evidence="4">Peptidase M20 dimerisation domain-containing protein</fullName>
    </recommendedName>
</protein>
<dbReference type="PANTHER" id="PTHR11014:SF63">
    <property type="entry name" value="METALLOPEPTIDASE, PUTATIVE (AFU_ORTHOLOGUE AFUA_6G09600)-RELATED"/>
    <property type="match status" value="1"/>
</dbReference>
<dbReference type="EMBL" id="NKHZ01000088">
    <property type="protein sequence ID" value="PNS14152.1"/>
    <property type="molecule type" value="Genomic_DNA"/>
</dbReference>
<evidence type="ECO:0000313" key="3">
    <source>
        <dbReference type="Proteomes" id="UP000243797"/>
    </source>
</evidence>